<dbReference type="Proteomes" id="UP001237642">
    <property type="component" value="Unassembled WGS sequence"/>
</dbReference>
<gene>
    <name evidence="6" type="ORF">POM88_003644</name>
</gene>
<protein>
    <submittedName>
        <fullName evidence="6">DUF150 domain-containing protein</fullName>
    </submittedName>
</protein>
<keyword evidence="3" id="KW-0175">Coiled coil</keyword>
<evidence type="ECO:0000256" key="3">
    <source>
        <dbReference type="SAM" id="Coils"/>
    </source>
</evidence>
<dbReference type="InterPro" id="IPR035956">
    <property type="entry name" value="RimP_N_sf"/>
</dbReference>
<evidence type="ECO:0000259" key="5">
    <source>
        <dbReference type="Pfam" id="PF25498"/>
    </source>
</evidence>
<evidence type="ECO:0000259" key="4">
    <source>
        <dbReference type="Pfam" id="PF02576"/>
    </source>
</evidence>
<dbReference type="GO" id="GO:0042274">
    <property type="term" value="P:ribosomal small subunit biogenesis"/>
    <property type="evidence" value="ECO:0007669"/>
    <property type="project" value="InterPro"/>
</dbReference>
<dbReference type="PANTHER" id="PTHR34544:SF1">
    <property type="entry name" value="OS04G0438300 PROTEIN"/>
    <property type="match status" value="1"/>
</dbReference>
<organism evidence="6 7">
    <name type="scientific">Heracleum sosnowskyi</name>
    <dbReference type="NCBI Taxonomy" id="360622"/>
    <lineage>
        <taxon>Eukaryota</taxon>
        <taxon>Viridiplantae</taxon>
        <taxon>Streptophyta</taxon>
        <taxon>Embryophyta</taxon>
        <taxon>Tracheophyta</taxon>
        <taxon>Spermatophyta</taxon>
        <taxon>Magnoliopsida</taxon>
        <taxon>eudicotyledons</taxon>
        <taxon>Gunneridae</taxon>
        <taxon>Pentapetalae</taxon>
        <taxon>asterids</taxon>
        <taxon>campanulids</taxon>
        <taxon>Apiales</taxon>
        <taxon>Apiaceae</taxon>
        <taxon>Apioideae</taxon>
        <taxon>apioid superclade</taxon>
        <taxon>Tordylieae</taxon>
        <taxon>Tordyliinae</taxon>
        <taxon>Heracleum</taxon>
    </lineage>
</organism>
<name>A0AAD8JIE5_9APIA</name>
<proteinExistence type="inferred from homology"/>
<reference evidence="6" key="1">
    <citation type="submission" date="2023-02" db="EMBL/GenBank/DDBJ databases">
        <title>Genome of toxic invasive species Heracleum sosnowskyi carries increased number of genes despite the absence of recent whole-genome duplications.</title>
        <authorList>
            <person name="Schelkunov M."/>
            <person name="Shtratnikova V."/>
            <person name="Makarenko M."/>
            <person name="Klepikova A."/>
            <person name="Omelchenko D."/>
            <person name="Novikova G."/>
            <person name="Obukhova E."/>
            <person name="Bogdanov V."/>
            <person name="Penin A."/>
            <person name="Logacheva M."/>
        </authorList>
    </citation>
    <scope>NUCLEOTIDE SEQUENCE</scope>
    <source>
        <strain evidence="6">Hsosn_3</strain>
        <tissue evidence="6">Leaf</tissue>
    </source>
</reference>
<dbReference type="InterPro" id="IPR057234">
    <property type="entry name" value="DUF7912"/>
</dbReference>
<feature type="domain" description="DUF7912" evidence="5">
    <location>
        <begin position="265"/>
        <end position="354"/>
    </location>
</feature>
<dbReference type="HAMAP" id="MF_01077">
    <property type="entry name" value="RimP"/>
    <property type="match status" value="1"/>
</dbReference>
<dbReference type="SUPFAM" id="SSF75420">
    <property type="entry name" value="YhbC-like, N-terminal domain"/>
    <property type="match status" value="1"/>
</dbReference>
<dbReference type="EMBL" id="JAUIZM010000001">
    <property type="protein sequence ID" value="KAK1404039.1"/>
    <property type="molecule type" value="Genomic_DNA"/>
</dbReference>
<keyword evidence="7" id="KW-1185">Reference proteome</keyword>
<feature type="domain" description="Ribosome maturation factor RimP N-terminal" evidence="4">
    <location>
        <begin position="209"/>
        <end position="263"/>
    </location>
</feature>
<feature type="coiled-coil region" evidence="3">
    <location>
        <begin position="32"/>
        <end position="59"/>
    </location>
</feature>
<keyword evidence="2" id="KW-0690">Ribosome biogenesis</keyword>
<dbReference type="PANTHER" id="PTHR34544">
    <property type="entry name" value="OSJNBA0006B20.18 PROTEIN"/>
    <property type="match status" value="1"/>
</dbReference>
<comment type="caution">
    <text evidence="6">The sequence shown here is derived from an EMBL/GenBank/DDBJ whole genome shotgun (WGS) entry which is preliminary data.</text>
</comment>
<evidence type="ECO:0000256" key="2">
    <source>
        <dbReference type="ARBA" id="ARBA00022517"/>
    </source>
</evidence>
<dbReference type="Pfam" id="PF02576">
    <property type="entry name" value="RimP_N"/>
    <property type="match status" value="1"/>
</dbReference>
<evidence type="ECO:0000313" key="6">
    <source>
        <dbReference type="EMBL" id="KAK1404039.1"/>
    </source>
</evidence>
<sequence length="358" mass="40884">MIGDAKDVVERRLDTVFPLHTINHINMKLQKYDILSRSVEKLTKRMDKVEQQMDTFLENQKVQIQLLQHLLQATGVIQTFDDNKKGENIPVLLIQTHKLNFQSCSKNTLFTVSAKKRDPQSEPSSIVDEVLFDEEDDDFLDDFDDEEFVDDEYSIEDNEPCVGDGEGGGGISLAGTSWDEEALAIAEEVRLSFDGDLGIYAFKTFLHNNIRVRIEKLSNKSGSPNVQDIEAFSKAYRARLDEAEVAGSITGNLSLEVSSPGLERVIRIPQDLERFKERNMYVKYISAVAETGELRECDGVFRLVSYDLETKCCTWGIADVRINREKAGKGRPLNKKQREWRLETPFETLKLVRNYPEF</sequence>
<accession>A0AAD8JIE5</accession>
<dbReference type="InterPro" id="IPR003728">
    <property type="entry name" value="Ribosome_maturation_RimP"/>
</dbReference>
<dbReference type="Pfam" id="PF25498">
    <property type="entry name" value="DUF7912"/>
    <property type="match status" value="1"/>
</dbReference>
<dbReference type="InterPro" id="IPR028989">
    <property type="entry name" value="RimP_N"/>
</dbReference>
<evidence type="ECO:0000256" key="1">
    <source>
        <dbReference type="ARBA" id="ARBA00022490"/>
    </source>
</evidence>
<reference evidence="6" key="2">
    <citation type="submission" date="2023-05" db="EMBL/GenBank/DDBJ databases">
        <authorList>
            <person name="Schelkunov M.I."/>
        </authorList>
    </citation>
    <scope>NUCLEOTIDE SEQUENCE</scope>
    <source>
        <strain evidence="6">Hsosn_3</strain>
        <tissue evidence="6">Leaf</tissue>
    </source>
</reference>
<dbReference type="AlphaFoldDB" id="A0AAD8JIE5"/>
<keyword evidence="1" id="KW-0963">Cytoplasm</keyword>
<evidence type="ECO:0000313" key="7">
    <source>
        <dbReference type="Proteomes" id="UP001237642"/>
    </source>
</evidence>